<accession>A0ABU1HYR8</accession>
<dbReference type="Pfam" id="PF09860">
    <property type="entry name" value="DUF2087"/>
    <property type="match status" value="1"/>
</dbReference>
<evidence type="ECO:0000313" key="2">
    <source>
        <dbReference type="EMBL" id="MDR6166787.1"/>
    </source>
</evidence>
<sequence length="159" mass="16906">MSASSLRPVRSLVMMLRSPRLRVAFAELIGPTPTASAVEQSEAFVRSGVAERADGGVRLSESFLDEALAALDAQLGPLTALQGSRISAGDLALDELDPAVAAVARRVVGAGERVTEPALNERLSMFVTDAAFFRRHAVDTGVLERTADGALYWLADRPE</sequence>
<feature type="domain" description="DUF2087" evidence="1">
    <location>
        <begin position="106"/>
        <end position="154"/>
    </location>
</feature>
<dbReference type="InterPro" id="IPR018656">
    <property type="entry name" value="DUF2087"/>
</dbReference>
<name>A0ABU1HYR8_9MICO</name>
<dbReference type="Proteomes" id="UP001260188">
    <property type="component" value="Unassembled WGS sequence"/>
</dbReference>
<evidence type="ECO:0000313" key="3">
    <source>
        <dbReference type="Proteomes" id="UP001260188"/>
    </source>
</evidence>
<keyword evidence="3" id="KW-1185">Reference proteome</keyword>
<comment type="caution">
    <text evidence="2">The sequence shown here is derived from an EMBL/GenBank/DDBJ whole genome shotgun (WGS) entry which is preliminary data.</text>
</comment>
<proteinExistence type="predicted"/>
<organism evidence="2 3">
    <name type="scientific">Microbacterium paludicola</name>
    <dbReference type="NCBI Taxonomy" id="300019"/>
    <lineage>
        <taxon>Bacteria</taxon>
        <taxon>Bacillati</taxon>
        <taxon>Actinomycetota</taxon>
        <taxon>Actinomycetes</taxon>
        <taxon>Micrococcales</taxon>
        <taxon>Microbacteriaceae</taxon>
        <taxon>Microbacterium</taxon>
    </lineage>
</organism>
<evidence type="ECO:0000259" key="1">
    <source>
        <dbReference type="Pfam" id="PF09860"/>
    </source>
</evidence>
<reference evidence="2 3" key="1">
    <citation type="submission" date="2023-08" db="EMBL/GenBank/DDBJ databases">
        <title>Functional and genomic diversity of the sorghum phyllosphere microbiome.</title>
        <authorList>
            <person name="Shade A."/>
        </authorList>
    </citation>
    <scope>NUCLEOTIDE SEQUENCE [LARGE SCALE GENOMIC DNA]</scope>
    <source>
        <strain evidence="2 3">SORGH_AS_0919</strain>
    </source>
</reference>
<dbReference type="RefSeq" id="WP_309665188.1">
    <property type="nucleotide sequence ID" value="NZ_JAVIZA010000001.1"/>
</dbReference>
<dbReference type="EMBL" id="JAVIZA010000001">
    <property type="protein sequence ID" value="MDR6166787.1"/>
    <property type="molecule type" value="Genomic_DNA"/>
</dbReference>
<gene>
    <name evidence="2" type="ORF">QE367_000991</name>
</gene>
<protein>
    <recommendedName>
        <fullName evidence="1">DUF2087 domain-containing protein</fullName>
    </recommendedName>
</protein>